<proteinExistence type="predicted"/>
<evidence type="ECO:0000313" key="1">
    <source>
        <dbReference type="EMBL" id="JAD66070.1"/>
    </source>
</evidence>
<reference evidence="1" key="2">
    <citation type="journal article" date="2015" name="Data Brief">
        <title>Shoot transcriptome of the giant reed, Arundo donax.</title>
        <authorList>
            <person name="Barrero R.A."/>
            <person name="Guerrero F.D."/>
            <person name="Moolhuijzen P."/>
            <person name="Goolsby J.A."/>
            <person name="Tidwell J."/>
            <person name="Bellgard S.E."/>
            <person name="Bellgard M.I."/>
        </authorList>
    </citation>
    <scope>NUCLEOTIDE SEQUENCE</scope>
    <source>
        <tissue evidence="1">Shoot tissue taken approximately 20 cm above the soil surface</tissue>
    </source>
</reference>
<accession>A0A0A9BY30</accession>
<protein>
    <submittedName>
        <fullName evidence="1">Uncharacterized protein</fullName>
    </submittedName>
</protein>
<dbReference type="AlphaFoldDB" id="A0A0A9BY30"/>
<dbReference type="EMBL" id="GBRH01231825">
    <property type="protein sequence ID" value="JAD66070.1"/>
    <property type="molecule type" value="Transcribed_RNA"/>
</dbReference>
<sequence>MMLGHPLSKNRGKIKH</sequence>
<name>A0A0A9BY30_ARUDO</name>
<reference evidence="1" key="1">
    <citation type="submission" date="2014-09" db="EMBL/GenBank/DDBJ databases">
        <authorList>
            <person name="Magalhaes I.L.F."/>
            <person name="Oliveira U."/>
            <person name="Santos F.R."/>
            <person name="Vidigal T.H.D.A."/>
            <person name="Brescovit A.D."/>
            <person name="Santos A.J."/>
        </authorList>
    </citation>
    <scope>NUCLEOTIDE SEQUENCE</scope>
    <source>
        <tissue evidence="1">Shoot tissue taken approximately 20 cm above the soil surface</tissue>
    </source>
</reference>
<organism evidence="1">
    <name type="scientific">Arundo donax</name>
    <name type="common">Giant reed</name>
    <name type="synonym">Donax arundinaceus</name>
    <dbReference type="NCBI Taxonomy" id="35708"/>
    <lineage>
        <taxon>Eukaryota</taxon>
        <taxon>Viridiplantae</taxon>
        <taxon>Streptophyta</taxon>
        <taxon>Embryophyta</taxon>
        <taxon>Tracheophyta</taxon>
        <taxon>Spermatophyta</taxon>
        <taxon>Magnoliopsida</taxon>
        <taxon>Liliopsida</taxon>
        <taxon>Poales</taxon>
        <taxon>Poaceae</taxon>
        <taxon>PACMAD clade</taxon>
        <taxon>Arundinoideae</taxon>
        <taxon>Arundineae</taxon>
        <taxon>Arundo</taxon>
    </lineage>
</organism>